<dbReference type="Pfam" id="PF00069">
    <property type="entry name" value="Pkinase"/>
    <property type="match status" value="1"/>
</dbReference>
<dbReference type="PANTHER" id="PTHR44329">
    <property type="entry name" value="SERINE/THREONINE-PROTEIN KINASE TNNI3K-RELATED"/>
    <property type="match status" value="1"/>
</dbReference>
<dbReference type="OrthoDB" id="4062651at2759"/>
<dbReference type="Gene3D" id="1.10.510.10">
    <property type="entry name" value="Transferase(Phosphotransferase) domain 1"/>
    <property type="match status" value="1"/>
</dbReference>
<organism evidence="2 3">
    <name type="scientific">Schizopora paradoxa</name>
    <dbReference type="NCBI Taxonomy" id="27342"/>
    <lineage>
        <taxon>Eukaryota</taxon>
        <taxon>Fungi</taxon>
        <taxon>Dikarya</taxon>
        <taxon>Basidiomycota</taxon>
        <taxon>Agaricomycotina</taxon>
        <taxon>Agaricomycetes</taxon>
        <taxon>Hymenochaetales</taxon>
        <taxon>Schizoporaceae</taxon>
        <taxon>Schizopora</taxon>
    </lineage>
</organism>
<keyword evidence="3" id="KW-1185">Reference proteome</keyword>
<dbReference type="SMART" id="SM00220">
    <property type="entry name" value="S_TKc"/>
    <property type="match status" value="1"/>
</dbReference>
<dbReference type="InterPro" id="IPR011009">
    <property type="entry name" value="Kinase-like_dom_sf"/>
</dbReference>
<feature type="domain" description="Protein kinase" evidence="1">
    <location>
        <begin position="29"/>
        <end position="306"/>
    </location>
</feature>
<dbReference type="PROSITE" id="PS00108">
    <property type="entry name" value="PROTEIN_KINASE_ST"/>
    <property type="match status" value="1"/>
</dbReference>
<dbReference type="STRING" id="27342.A0A0H2RPR2"/>
<evidence type="ECO:0000313" key="2">
    <source>
        <dbReference type="EMBL" id="KLO13879.1"/>
    </source>
</evidence>
<proteinExistence type="predicted"/>
<dbReference type="PROSITE" id="PS50011">
    <property type="entry name" value="PROTEIN_KINASE_DOM"/>
    <property type="match status" value="1"/>
</dbReference>
<dbReference type="AlphaFoldDB" id="A0A0H2RPR2"/>
<evidence type="ECO:0000259" key="1">
    <source>
        <dbReference type="PROSITE" id="PS50011"/>
    </source>
</evidence>
<reference evidence="2 3" key="1">
    <citation type="submission" date="2015-04" db="EMBL/GenBank/DDBJ databases">
        <title>Complete genome sequence of Schizopora paradoxa KUC8140, a cosmopolitan wood degrader in East Asia.</title>
        <authorList>
            <consortium name="DOE Joint Genome Institute"/>
            <person name="Min B."/>
            <person name="Park H."/>
            <person name="Jang Y."/>
            <person name="Kim J.-J."/>
            <person name="Kim K.H."/>
            <person name="Pangilinan J."/>
            <person name="Lipzen A."/>
            <person name="Riley R."/>
            <person name="Grigoriev I.V."/>
            <person name="Spatafora J.W."/>
            <person name="Choi I.-G."/>
        </authorList>
    </citation>
    <scope>NUCLEOTIDE SEQUENCE [LARGE SCALE GENOMIC DNA]</scope>
    <source>
        <strain evidence="2 3">KUC8140</strain>
    </source>
</reference>
<keyword evidence="2" id="KW-0808">Transferase</keyword>
<dbReference type="SUPFAM" id="SSF56112">
    <property type="entry name" value="Protein kinase-like (PK-like)"/>
    <property type="match status" value="1"/>
</dbReference>
<evidence type="ECO:0000313" key="3">
    <source>
        <dbReference type="Proteomes" id="UP000053477"/>
    </source>
</evidence>
<dbReference type="EMBL" id="KQ085952">
    <property type="protein sequence ID" value="KLO13879.1"/>
    <property type="molecule type" value="Genomic_DNA"/>
</dbReference>
<keyword evidence="2" id="KW-0418">Kinase</keyword>
<dbReference type="InterPro" id="IPR000719">
    <property type="entry name" value="Prot_kinase_dom"/>
</dbReference>
<protein>
    <submittedName>
        <fullName evidence="2">Kinase-like protein</fullName>
    </submittedName>
</protein>
<accession>A0A0H2RPR2</accession>
<dbReference type="InterPro" id="IPR051681">
    <property type="entry name" value="Ser/Thr_Kinases-Pseudokinases"/>
</dbReference>
<dbReference type="GO" id="GO:0005524">
    <property type="term" value="F:ATP binding"/>
    <property type="evidence" value="ECO:0007669"/>
    <property type="project" value="InterPro"/>
</dbReference>
<dbReference type="Proteomes" id="UP000053477">
    <property type="component" value="Unassembled WGS sequence"/>
</dbReference>
<dbReference type="InParanoid" id="A0A0H2RPR2"/>
<name>A0A0H2RPR2_9AGAM</name>
<sequence length="361" mass="39763">MNKLPYDMEKLSGILASLSHLNLERTITGKQPHASGLGGSCDVYAAWSTKHNKKVAVKQIRAFLKKDPSLAKKLAKEIRIWAKLVHENVLPLLGYFTEGDGAMPSLVSEWMAKGTLYDFMKTLPRGGLEACIILRDIASGLAYLHSKEVIHADLKTQNILISSSGTPLIADFGLSLALSYSQSTMGYTTTTTNGTLRWMAIELLSPASGEEPSKHNKDSDMWAFGMVIYELLSWEVPYCNKRHDALVLNAIVNGELPDRPKKKEDSLHDEMAFNFLWDLACLCWNRRSKYRPSAERMAEDLTNGIFSLVFCRSDQVNHPGSNSVGGSEVVGFGTEFDGGGVGFRGVGGQNNGVRLFLSLLL</sequence>
<dbReference type="InterPro" id="IPR008271">
    <property type="entry name" value="Ser/Thr_kinase_AS"/>
</dbReference>
<dbReference type="GO" id="GO:0004674">
    <property type="term" value="F:protein serine/threonine kinase activity"/>
    <property type="evidence" value="ECO:0007669"/>
    <property type="project" value="TreeGrafter"/>
</dbReference>
<gene>
    <name evidence="2" type="ORF">SCHPADRAFT_340014</name>
</gene>